<gene>
    <name evidence="2" type="ORF">Pcinc_037286</name>
</gene>
<comment type="caution">
    <text evidence="2">The sequence shown here is derived from an EMBL/GenBank/DDBJ whole genome shotgun (WGS) entry which is preliminary data.</text>
</comment>
<feature type="region of interest" description="Disordered" evidence="1">
    <location>
        <begin position="1"/>
        <end position="76"/>
    </location>
</feature>
<evidence type="ECO:0000256" key="1">
    <source>
        <dbReference type="SAM" id="MobiDB-lite"/>
    </source>
</evidence>
<dbReference type="AlphaFoldDB" id="A0AAE1BUB7"/>
<sequence>MVKQPSQKTSEPNTTIIPPSQPHYNPITPPLHHRNNPTITTPSHHHHNPITPPSQPHHHNPTTPPSQLHNTTIIPP</sequence>
<dbReference type="EMBL" id="JAWQEG010005899">
    <property type="protein sequence ID" value="KAK3856382.1"/>
    <property type="molecule type" value="Genomic_DNA"/>
</dbReference>
<organism evidence="2 3">
    <name type="scientific">Petrolisthes cinctipes</name>
    <name type="common">Flat porcelain crab</name>
    <dbReference type="NCBI Taxonomy" id="88211"/>
    <lineage>
        <taxon>Eukaryota</taxon>
        <taxon>Metazoa</taxon>
        <taxon>Ecdysozoa</taxon>
        <taxon>Arthropoda</taxon>
        <taxon>Crustacea</taxon>
        <taxon>Multicrustacea</taxon>
        <taxon>Malacostraca</taxon>
        <taxon>Eumalacostraca</taxon>
        <taxon>Eucarida</taxon>
        <taxon>Decapoda</taxon>
        <taxon>Pleocyemata</taxon>
        <taxon>Anomura</taxon>
        <taxon>Galatheoidea</taxon>
        <taxon>Porcellanidae</taxon>
        <taxon>Petrolisthes</taxon>
    </lineage>
</organism>
<feature type="compositionally biased region" description="Polar residues" evidence="1">
    <location>
        <begin position="65"/>
        <end position="76"/>
    </location>
</feature>
<evidence type="ECO:0000313" key="2">
    <source>
        <dbReference type="EMBL" id="KAK3856382.1"/>
    </source>
</evidence>
<accession>A0AAE1BUB7</accession>
<dbReference type="Proteomes" id="UP001286313">
    <property type="component" value="Unassembled WGS sequence"/>
</dbReference>
<name>A0AAE1BUB7_PETCI</name>
<protein>
    <submittedName>
        <fullName evidence="2">Uncharacterized protein</fullName>
    </submittedName>
</protein>
<keyword evidence="3" id="KW-1185">Reference proteome</keyword>
<evidence type="ECO:0000313" key="3">
    <source>
        <dbReference type="Proteomes" id="UP001286313"/>
    </source>
</evidence>
<reference evidence="2" key="1">
    <citation type="submission" date="2023-10" db="EMBL/GenBank/DDBJ databases">
        <title>Genome assemblies of two species of porcelain crab, Petrolisthes cinctipes and Petrolisthes manimaculis (Anomura: Porcellanidae).</title>
        <authorList>
            <person name="Angst P."/>
        </authorList>
    </citation>
    <scope>NUCLEOTIDE SEQUENCE</scope>
    <source>
        <strain evidence="2">PB745_01</strain>
        <tissue evidence="2">Gill</tissue>
    </source>
</reference>
<proteinExistence type="predicted"/>
<feature type="compositionally biased region" description="Polar residues" evidence="1">
    <location>
        <begin position="1"/>
        <end position="18"/>
    </location>
</feature>